<proteinExistence type="predicted"/>
<evidence type="ECO:0000313" key="2">
    <source>
        <dbReference type="EMBL" id="RDI75455.1"/>
    </source>
</evidence>
<dbReference type="Pfam" id="PF06114">
    <property type="entry name" value="Peptidase_M78"/>
    <property type="match status" value="1"/>
</dbReference>
<keyword evidence="3" id="KW-1185">Reference proteome</keyword>
<dbReference type="AlphaFoldDB" id="A0A7M2YZ77"/>
<dbReference type="Proteomes" id="UP000254134">
    <property type="component" value="Unassembled WGS sequence"/>
</dbReference>
<sequence>MDASVTSTYEDPRAHAVRERYLDIFGGPELPVPVEAIAEDMLGLRIEESWELGDCSGVLLPSRRRILLNAAERAHGDVPIRRHRFTVAHEVGHWVCHCLEGRAAVQPAALCRKVDLRLDADRALEREANIFASELLMPEAAVRAVWGELVAQSHEVDPAAVCAERLDVSPVAMGWRLFNLGLVEERPV</sequence>
<protein>
    <submittedName>
        <fullName evidence="2">Putative Zn peptidase</fullName>
    </submittedName>
</protein>
<evidence type="ECO:0000313" key="3">
    <source>
        <dbReference type="Proteomes" id="UP000254134"/>
    </source>
</evidence>
<gene>
    <name evidence="2" type="ORF">Gocc_1253</name>
</gene>
<reference evidence="2 3" key="1">
    <citation type="submission" date="2018-07" db="EMBL/GenBank/DDBJ databases">
        <title>High-quality-draft genome sequence of Gaiella occulta.</title>
        <authorList>
            <person name="Severino R."/>
            <person name="Froufe H.J.C."/>
            <person name="Rainey F.A."/>
            <person name="Barroso C."/>
            <person name="Albuquerque L."/>
            <person name="Lobo-Da-Cunha A."/>
            <person name="Da Costa M.S."/>
            <person name="Egas C."/>
        </authorList>
    </citation>
    <scope>NUCLEOTIDE SEQUENCE [LARGE SCALE GENOMIC DNA]</scope>
    <source>
        <strain evidence="2 3">F2-233</strain>
    </source>
</reference>
<organism evidence="2 3">
    <name type="scientific">Gaiella occulta</name>
    <dbReference type="NCBI Taxonomy" id="1002870"/>
    <lineage>
        <taxon>Bacteria</taxon>
        <taxon>Bacillati</taxon>
        <taxon>Actinomycetota</taxon>
        <taxon>Thermoleophilia</taxon>
        <taxon>Gaiellales</taxon>
        <taxon>Gaiellaceae</taxon>
        <taxon>Gaiella</taxon>
    </lineage>
</organism>
<reference evidence="3" key="2">
    <citation type="journal article" date="2019" name="MicrobiologyOpen">
        <title>High-quality draft genome sequence of Gaiella occulta isolated from a 150 meter deep mineral water borehole and comparison with the genome sequences of other deep-branching lineages of the phylum Actinobacteria.</title>
        <authorList>
            <person name="Severino R."/>
            <person name="Froufe H.J.C."/>
            <person name="Barroso C."/>
            <person name="Albuquerque L."/>
            <person name="Lobo-da-Cunha A."/>
            <person name="da Costa M.S."/>
            <person name="Egas C."/>
        </authorList>
    </citation>
    <scope>NUCLEOTIDE SEQUENCE [LARGE SCALE GENOMIC DNA]</scope>
    <source>
        <strain evidence="3">F2-233</strain>
    </source>
</reference>
<dbReference type="PANTHER" id="PTHR43236:SF2">
    <property type="entry name" value="BLL0069 PROTEIN"/>
    <property type="match status" value="1"/>
</dbReference>
<dbReference type="PANTHER" id="PTHR43236">
    <property type="entry name" value="ANTITOXIN HIGA1"/>
    <property type="match status" value="1"/>
</dbReference>
<comment type="caution">
    <text evidence="2">The sequence shown here is derived from an EMBL/GenBank/DDBJ whole genome shotgun (WGS) entry which is preliminary data.</text>
</comment>
<dbReference type="EMBL" id="QQZY01000002">
    <property type="protein sequence ID" value="RDI75455.1"/>
    <property type="molecule type" value="Genomic_DNA"/>
</dbReference>
<dbReference type="InterPro" id="IPR052345">
    <property type="entry name" value="Rad_response_metalloprotease"/>
</dbReference>
<dbReference type="Gene3D" id="1.10.10.2910">
    <property type="match status" value="1"/>
</dbReference>
<dbReference type="InterPro" id="IPR010359">
    <property type="entry name" value="IrrE_HExxH"/>
</dbReference>
<feature type="domain" description="IrrE N-terminal-like" evidence="1">
    <location>
        <begin position="81"/>
        <end position="177"/>
    </location>
</feature>
<accession>A0A7M2YZ77</accession>
<evidence type="ECO:0000259" key="1">
    <source>
        <dbReference type="Pfam" id="PF06114"/>
    </source>
</evidence>
<name>A0A7M2YZ77_9ACTN</name>